<dbReference type="RefSeq" id="XP_068356652.1">
    <property type="nucleotide sequence ID" value="XM_068506593.1"/>
</dbReference>
<keyword evidence="2" id="KW-1185">Reference proteome</keyword>
<evidence type="ECO:0000313" key="2">
    <source>
        <dbReference type="Proteomes" id="UP000179807"/>
    </source>
</evidence>
<sequence>MKLIQLKLNQLKFIQLKLNQVKFNQLKLNQLKFIQLKPNSHQKISHHFHLWVFHHSIFQRHQESEAQDHAELLIHHLVNNHFPLNIMNQ</sequence>
<dbReference type="GeneID" id="94841297"/>
<dbReference type="VEuPathDB" id="TrichDB:TRFO_29128"/>
<proteinExistence type="predicted"/>
<gene>
    <name evidence="1" type="ORF">TRFO_29128</name>
</gene>
<protein>
    <submittedName>
        <fullName evidence="1">Uncharacterized protein</fullName>
    </submittedName>
</protein>
<comment type="caution">
    <text evidence="1">The sequence shown here is derived from an EMBL/GenBank/DDBJ whole genome shotgun (WGS) entry which is preliminary data.</text>
</comment>
<reference evidence="1" key="1">
    <citation type="submission" date="2016-10" db="EMBL/GenBank/DDBJ databases">
        <authorList>
            <person name="Benchimol M."/>
            <person name="Almeida L.G."/>
            <person name="Vasconcelos A.T."/>
            <person name="Perreira-Neves A."/>
            <person name="Rosa I.A."/>
            <person name="Tasca T."/>
            <person name="Bogo M.R."/>
            <person name="de Souza W."/>
        </authorList>
    </citation>
    <scope>NUCLEOTIDE SEQUENCE [LARGE SCALE GENOMIC DNA]</scope>
    <source>
        <strain evidence="1">K</strain>
    </source>
</reference>
<dbReference type="Proteomes" id="UP000179807">
    <property type="component" value="Unassembled WGS sequence"/>
</dbReference>
<organism evidence="1 2">
    <name type="scientific">Tritrichomonas foetus</name>
    <dbReference type="NCBI Taxonomy" id="1144522"/>
    <lineage>
        <taxon>Eukaryota</taxon>
        <taxon>Metamonada</taxon>
        <taxon>Parabasalia</taxon>
        <taxon>Tritrichomonadida</taxon>
        <taxon>Tritrichomonadidae</taxon>
        <taxon>Tritrichomonas</taxon>
    </lineage>
</organism>
<evidence type="ECO:0000313" key="1">
    <source>
        <dbReference type="EMBL" id="OHT03516.1"/>
    </source>
</evidence>
<name>A0A1J4K196_9EUKA</name>
<dbReference type="EMBL" id="MLAK01000825">
    <property type="protein sequence ID" value="OHT03516.1"/>
    <property type="molecule type" value="Genomic_DNA"/>
</dbReference>
<dbReference type="AlphaFoldDB" id="A0A1J4K196"/>
<accession>A0A1J4K196</accession>